<evidence type="ECO:0000313" key="2">
    <source>
        <dbReference type="EMBL" id="CAI3997989.1"/>
    </source>
</evidence>
<gene>
    <name evidence="2" type="ORF">C1SCF055_LOCUS24324</name>
</gene>
<feature type="compositionally biased region" description="Low complexity" evidence="1">
    <location>
        <begin position="2010"/>
        <end position="2021"/>
    </location>
</feature>
<protein>
    <submittedName>
        <fullName evidence="4">Pentatricopeptide repeat-containing protein, chloroplastic</fullName>
    </submittedName>
</protein>
<dbReference type="Proteomes" id="UP001152797">
    <property type="component" value="Unassembled WGS sequence"/>
</dbReference>
<evidence type="ECO:0000313" key="5">
    <source>
        <dbReference type="Proteomes" id="UP001152797"/>
    </source>
</evidence>
<dbReference type="EMBL" id="CAMXCT030002411">
    <property type="protein sequence ID" value="CAL4785301.1"/>
    <property type="molecule type" value="Genomic_DNA"/>
</dbReference>
<name>A0A9P1CUI9_9DINO</name>
<dbReference type="EMBL" id="CAMXCT020002411">
    <property type="protein sequence ID" value="CAL1151364.1"/>
    <property type="molecule type" value="Genomic_DNA"/>
</dbReference>
<keyword evidence="5" id="KW-1185">Reference proteome</keyword>
<evidence type="ECO:0000256" key="1">
    <source>
        <dbReference type="SAM" id="MobiDB-lite"/>
    </source>
</evidence>
<evidence type="ECO:0000313" key="3">
    <source>
        <dbReference type="EMBL" id="CAL1151364.1"/>
    </source>
</evidence>
<proteinExistence type="predicted"/>
<dbReference type="EMBL" id="CAMXCT010002411">
    <property type="protein sequence ID" value="CAI3997989.1"/>
    <property type="molecule type" value="Genomic_DNA"/>
</dbReference>
<dbReference type="PANTHER" id="PTHR33050">
    <property type="entry name" value="REVERSE TRANSCRIPTASE DOMAIN-CONTAINING PROTEIN"/>
    <property type="match status" value="1"/>
</dbReference>
<comment type="caution">
    <text evidence="2">The sequence shown here is derived from an EMBL/GenBank/DDBJ whole genome shotgun (WGS) entry which is preliminary data.</text>
</comment>
<dbReference type="PANTHER" id="PTHR33050:SF7">
    <property type="entry name" value="RIBONUCLEASE H"/>
    <property type="match status" value="1"/>
</dbReference>
<reference evidence="3" key="2">
    <citation type="submission" date="2024-04" db="EMBL/GenBank/DDBJ databases">
        <authorList>
            <person name="Chen Y."/>
            <person name="Shah S."/>
            <person name="Dougan E. K."/>
            <person name="Thang M."/>
            <person name="Chan C."/>
        </authorList>
    </citation>
    <scope>NUCLEOTIDE SEQUENCE [LARGE SCALE GENOMIC DNA]</scope>
</reference>
<feature type="region of interest" description="Disordered" evidence="1">
    <location>
        <begin position="1971"/>
        <end position="2023"/>
    </location>
</feature>
<sequence length="2625" mass="291148">MVLAAGARTCDAQAGWRLSSVGSLVVRDLQQARQLLEQPRLKNGKVWLRFKAWSRTMGLDKAAVRSQTVLSGAADAWADATNAGWGGWFESSTGLHWFHVPLRREDVPADWDFPLSMQKAISSLELLAQLALLLARVRVEGAGFKYRAVLHQQSDNMAVVGCLAKGLATKPPLATVLMHLARHCLKADCALDVAHIAGERNELADRLSRLNEDEVRLKLGAVDDCDPRGVGRAPAHQAPLLPELVMAEASFRNALRSAVEEACLGQVHGPMWQPLLRLFPAAFDKIVLNLEVARLFCVTDGLRDWRNGSVARYLVFSFLEHFVFCLLLAGWTPTLKPQSWILQIWKSGICGQDCLRNSENRWENLEFIQLPRDEILGFLVDSEAEALELRAEFASDDGLAGRCLVELWTRVLPRTQRLCQRRGRVDPALRSLVVSSAAAPSIDCDEAQQTLSWLKLQSGSCRHSAAGRQGSVANPSVCRQQSRADLEATELKRWRASLAELVIEADLPVSHHAQLTSNPEAIIAASLGSMRATTIRKRVREWRKVRNFSLQLCGHAWPTHVGVVLDYLHKLMEEPCARTVPEAVLAALAFMENAGSVAAADRLASMPVLRNFVNQATQDLEVGAPPKKSAPLLPVILIGSLELLVMCNSEPLYVLWLGTSCNYGQLAALEISHPCPGKRVRHVPIFMCRSAYLLAPGWLEKGLEIWESSEFAFDRDYFLPLPSADWASVRPVMADFADTTALSKRLFRALKQPVRQNGHWVSSMVPLFCAEAALSLWTEHSERNWLNSHLAVIGVPQCERDFIGRWRITSSADEYQRLAQRVVINAQEQLLTYFAGNDKWDLSHTGVQELEQFLRQRHVPEALITAQCIQLQLPAQWCSRVPEPMAPAPVLPEPAPVQACDNSQVENPAEDASQSPYFVVVIGKKNFRRLHRRGGCGVSAIEVGQSEPCWSLQGLTYDLACRHCWKRGNATVSEAEEENLLVKLVSFVRVSRMYPFGDVGSLLVSAQSAAEPRDSVFAKAEPALRYHMDEAGVSAETQKKIYEQGKTFASLEEDRKAVRAVLQSDFGLDPSGNLALRSDIALLLCVWESVRTQLSVQEKNRQEPKLGMQQRIVQPSDYATMRSAVEAKHGRLKDREAPSKGMIASKLEQVEDGAPIAEDLREVTSFADSEVEAYNAIIDPSMVFLRIRPGKTTTTPPATPEEVPLRHRRIGLAWDFVKARHSTRAWLPTSSVDTFRKSSDYVLDASVAGLRTSDQRSPTWSLVLTYELELRKAAYRFARDGECACIDSAIEKAMDSPKLLTEHLSQWGKASKTPAGKPICFKYQKGKCLKEVLSICACLPAMFWPPPLFAVRQEGAWKWAGVRPDRIWINTVGTFGIGSKLGLSVARSQWLVKWLSETADTGRVRVADMSAVSGRLSFGLTALGHLRPFLGPVYAWTAAMTGKVIWGQLPKAIILIFRFLAKALAGSGRLVSVPPAPGERVELFRTDARAEGNEIWIGGWALDSSDTKQCRWFSEKLCHANAPWLFTAGEGYRQIASLELLATLAAVLVFGVPVNMRSKMHCSAGTDNKGNSHVVARLLTTKFPLAAFLMELAMQLQCVGADLELYWLPRLQSQEADALTNDDLTRFDERLRMSFDLSTFKGLILSDMLACGTELYEEIRAAQRRKTERHGQRGRPIPAVWGVDHSSLDKEPTGVLKRSRFQSCNFMDVVSFKPDVPWRDQREADLQRGIKLWIAVTSRWDDGCTLVCRLGEMRNEAEVFDMFAHVFSGRAPVTVRKRGMAILKLCDYLEENNLERFPMKASPLTVAELLKLHATVDEATDVWDAVFAGAALLCCCCRGRWGDLMRSESAFLDTDENGAPAFLETRTGRHKTMSSQMHRHQFLPMVAPVKGVHGCDWSSPWIKRRQELGLTFPPSGLIMPAPDREGSATQRPLESGECGKWLRRLLCAEDAVGAAAERRIRTFRPDSTRSGRLVELLPDPSGPQSAEVKVETVMSSAEEESDKAVESESSDSTGESGSSESDVPKRAAWSACHFVNETGWRVLELAGSGVRSANDVLSPPLKQGRVWVKFGEPEPKIIKFSQEELAVARFFKCSDPIPLVEKPGPVSVAAADAFAEGGRFGIGGKDLQAYIAALEALAQLVLLDCQRRVIQMHSSFAWISLRQFCDNAGVVCVSQKGLSLRQIPLFFILGMRPSYAFRQTVLPTFLVRADVWEAFGSGRHWRRLVLWGDSARCSFLADAMERANGLSGASGADVEILEIGPQHVGRDVETLSEPYEASILDGVNLFGNNLHDDDAEVLPDGSECSQNDFGFQRVCNGFDLPEPQDPNAATLTHGPDVTVLSGTAWNSLLAHSFASNLQHHPSLLLPWETGTMRAVFCDDSLPDMLHGPVDMTDLSSFAPHREPSSVSAVDLIQSSPQPAYMSAVQCLRDLDYIDQKRAQMSLAASHWMEILSLDWKASQVGEQISADLQQDPTGDLAEQTLRAVFGTKSGSTILKRASSLKQYIAWFHKTCIESDTYVCPLPLAEDDVWRYFLHLRALTRTSKRGYTVSGTFLETIRFCKFVLGLYRSDDILASKRLNGFAAVEKREKGPLNQTPPLEVEHLQMVREAIEYKRGSGLAQKTAGRV</sequence>
<evidence type="ECO:0000313" key="4">
    <source>
        <dbReference type="EMBL" id="CAL4785301.1"/>
    </source>
</evidence>
<reference evidence="2" key="1">
    <citation type="submission" date="2022-10" db="EMBL/GenBank/DDBJ databases">
        <authorList>
            <person name="Chen Y."/>
            <person name="Dougan E. K."/>
            <person name="Chan C."/>
            <person name="Rhodes N."/>
            <person name="Thang M."/>
        </authorList>
    </citation>
    <scope>NUCLEOTIDE SEQUENCE</scope>
</reference>
<accession>A0A9P1CUI9</accession>
<organism evidence="2">
    <name type="scientific">Cladocopium goreaui</name>
    <dbReference type="NCBI Taxonomy" id="2562237"/>
    <lineage>
        <taxon>Eukaryota</taxon>
        <taxon>Sar</taxon>
        <taxon>Alveolata</taxon>
        <taxon>Dinophyceae</taxon>
        <taxon>Suessiales</taxon>
        <taxon>Symbiodiniaceae</taxon>
        <taxon>Cladocopium</taxon>
    </lineage>
</organism>
<dbReference type="InterPro" id="IPR052055">
    <property type="entry name" value="Hepadnavirus_pol/RT"/>
</dbReference>
<feature type="region of interest" description="Disordered" evidence="1">
    <location>
        <begin position="1913"/>
        <end position="1933"/>
    </location>
</feature>